<sequence>MKIETLYRYFLITPATHLPVVDESGDLIGLLSRKLIQMEMADLSSSEREYTRLPESFLETEIPESFFQYFQRQKSIPVLTLTGEKKKNGTKSRSWPNLENLFPEIVRARNP</sequence>
<reference evidence="1 2" key="1">
    <citation type="submission" date="2013-01" db="EMBL/GenBank/DDBJ databases">
        <authorList>
            <person name="Harkins D.M."/>
            <person name="Durkin A.S."/>
            <person name="Brinkac L.M."/>
            <person name="Haft D.H."/>
            <person name="Selengut J.D."/>
            <person name="Sanka R."/>
            <person name="DePew J."/>
            <person name="Purushe J."/>
            <person name="Hospenthal D.R."/>
            <person name="Murray C.K."/>
            <person name="Pimentel G."/>
            <person name="Wasfy M."/>
            <person name="Vinetz J.M."/>
            <person name="Sutton G.G."/>
            <person name="Nierman W.C."/>
            <person name="Fouts D.E."/>
        </authorList>
    </citation>
    <scope>NUCLEOTIDE SEQUENCE [LARGE SCALE GENOMIC DNA]</scope>
    <source>
        <strain evidence="1 2">2006001855</strain>
    </source>
</reference>
<comment type="caution">
    <text evidence="1">The sequence shown here is derived from an EMBL/GenBank/DDBJ whole genome shotgun (WGS) entry which is preliminary data.</text>
</comment>
<protein>
    <recommendedName>
        <fullName evidence="3">CBS domain protein</fullName>
    </recommendedName>
</protein>
<organism evidence="1 2">
    <name type="scientific">Leptospira weilii str. 2006001855</name>
    <dbReference type="NCBI Taxonomy" id="996804"/>
    <lineage>
        <taxon>Bacteria</taxon>
        <taxon>Pseudomonadati</taxon>
        <taxon>Spirochaetota</taxon>
        <taxon>Spirochaetia</taxon>
        <taxon>Leptospirales</taxon>
        <taxon>Leptospiraceae</taxon>
        <taxon>Leptospira</taxon>
    </lineage>
</organism>
<accession>M6FU06</accession>
<dbReference type="InterPro" id="IPR046342">
    <property type="entry name" value="CBS_dom_sf"/>
</dbReference>
<dbReference type="SUPFAM" id="SSF54631">
    <property type="entry name" value="CBS-domain pair"/>
    <property type="match status" value="1"/>
</dbReference>
<evidence type="ECO:0008006" key="3">
    <source>
        <dbReference type="Google" id="ProtNLM"/>
    </source>
</evidence>
<evidence type="ECO:0000313" key="1">
    <source>
        <dbReference type="EMBL" id="EMM73524.1"/>
    </source>
</evidence>
<proteinExistence type="predicted"/>
<dbReference type="Proteomes" id="UP000012101">
    <property type="component" value="Unassembled WGS sequence"/>
</dbReference>
<dbReference type="AlphaFoldDB" id="M6FU06"/>
<gene>
    <name evidence="1" type="ORF">LEP1GSC038_2586</name>
</gene>
<dbReference type="EMBL" id="AFJM02000028">
    <property type="protein sequence ID" value="EMM73524.1"/>
    <property type="molecule type" value="Genomic_DNA"/>
</dbReference>
<name>M6FU06_9LEPT</name>
<evidence type="ECO:0000313" key="2">
    <source>
        <dbReference type="Proteomes" id="UP000012101"/>
    </source>
</evidence>